<organism evidence="6 7">
    <name type="scientific">Phytohabitans houttuyneae</name>
    <dbReference type="NCBI Taxonomy" id="1076126"/>
    <lineage>
        <taxon>Bacteria</taxon>
        <taxon>Bacillati</taxon>
        <taxon>Actinomycetota</taxon>
        <taxon>Actinomycetes</taxon>
        <taxon>Micromonosporales</taxon>
        <taxon>Micromonosporaceae</taxon>
    </lineage>
</organism>
<evidence type="ECO:0000256" key="3">
    <source>
        <dbReference type="ARBA" id="ARBA00023163"/>
    </source>
</evidence>
<evidence type="ECO:0000313" key="7">
    <source>
        <dbReference type="Proteomes" id="UP000482800"/>
    </source>
</evidence>
<dbReference type="InterPro" id="IPR011991">
    <property type="entry name" value="ArsR-like_HTH"/>
</dbReference>
<dbReference type="Gene3D" id="1.10.10.10">
    <property type="entry name" value="Winged helix-like DNA-binding domain superfamily/Winged helix DNA-binding domain"/>
    <property type="match status" value="1"/>
</dbReference>
<keyword evidence="1" id="KW-0805">Transcription regulation</keyword>
<dbReference type="EMBL" id="BLPF01000004">
    <property type="protein sequence ID" value="GFJ85333.1"/>
    <property type="molecule type" value="Genomic_DNA"/>
</dbReference>
<dbReference type="GO" id="GO:0003677">
    <property type="term" value="F:DNA binding"/>
    <property type="evidence" value="ECO:0007669"/>
    <property type="project" value="UniProtKB-KW"/>
</dbReference>
<sequence length="160" mass="17309">MDYGCEVTTTAGYEAYEGAGELLRALSAPIRVAIVTELAGGERCVHELVDKLGAAQPLVSQHLRVLRGAGVVRGARRGREIAYTLVDEHIAHIVADAVTHAREAHVRERGPEADSTRSWPRSEQPGLSRQPGPKRAERASQQGPTAPAHDDGERAIEEKH</sequence>
<dbReference type="PANTHER" id="PTHR43132:SF6">
    <property type="entry name" value="HTH-TYPE TRANSCRIPTIONAL REPRESSOR CZRA"/>
    <property type="match status" value="1"/>
</dbReference>
<evidence type="ECO:0000259" key="5">
    <source>
        <dbReference type="PROSITE" id="PS50987"/>
    </source>
</evidence>
<dbReference type="PANTHER" id="PTHR43132">
    <property type="entry name" value="ARSENICAL RESISTANCE OPERON REPRESSOR ARSR-RELATED"/>
    <property type="match status" value="1"/>
</dbReference>
<keyword evidence="3" id="KW-0804">Transcription</keyword>
<dbReference type="Pfam" id="PF01022">
    <property type="entry name" value="HTH_5"/>
    <property type="match status" value="1"/>
</dbReference>
<feature type="compositionally biased region" description="Basic and acidic residues" evidence="4">
    <location>
        <begin position="148"/>
        <end position="160"/>
    </location>
</feature>
<dbReference type="SUPFAM" id="SSF46785">
    <property type="entry name" value="Winged helix' DNA-binding domain"/>
    <property type="match status" value="1"/>
</dbReference>
<evidence type="ECO:0000256" key="2">
    <source>
        <dbReference type="ARBA" id="ARBA00023125"/>
    </source>
</evidence>
<dbReference type="AlphaFoldDB" id="A0A6V8KJG1"/>
<dbReference type="CDD" id="cd00090">
    <property type="entry name" value="HTH_ARSR"/>
    <property type="match status" value="1"/>
</dbReference>
<dbReference type="InterPro" id="IPR051011">
    <property type="entry name" value="Metal_resp_trans_reg"/>
</dbReference>
<keyword evidence="7" id="KW-1185">Reference proteome</keyword>
<feature type="domain" description="HTH arsR-type" evidence="5">
    <location>
        <begin position="11"/>
        <end position="105"/>
    </location>
</feature>
<keyword evidence="2" id="KW-0238">DNA-binding</keyword>
<dbReference type="InterPro" id="IPR036388">
    <property type="entry name" value="WH-like_DNA-bd_sf"/>
</dbReference>
<dbReference type="SMART" id="SM00418">
    <property type="entry name" value="HTH_ARSR"/>
    <property type="match status" value="1"/>
</dbReference>
<dbReference type="PROSITE" id="PS50987">
    <property type="entry name" value="HTH_ARSR_2"/>
    <property type="match status" value="1"/>
</dbReference>
<feature type="compositionally biased region" description="Basic and acidic residues" evidence="4">
    <location>
        <begin position="102"/>
        <end position="115"/>
    </location>
</feature>
<proteinExistence type="predicted"/>
<evidence type="ECO:0000256" key="1">
    <source>
        <dbReference type="ARBA" id="ARBA00023015"/>
    </source>
</evidence>
<comment type="caution">
    <text evidence="6">The sequence shown here is derived from an EMBL/GenBank/DDBJ whole genome shotgun (WGS) entry which is preliminary data.</text>
</comment>
<reference evidence="6 7" key="1">
    <citation type="submission" date="2020-03" db="EMBL/GenBank/DDBJ databases">
        <title>Whole genome shotgun sequence of Phytohabitans houttuyneae NBRC 108639.</title>
        <authorList>
            <person name="Komaki H."/>
            <person name="Tamura T."/>
        </authorList>
    </citation>
    <scope>NUCLEOTIDE SEQUENCE [LARGE SCALE GENOMIC DNA]</scope>
    <source>
        <strain evidence="6 7">NBRC 108639</strain>
    </source>
</reference>
<evidence type="ECO:0000313" key="6">
    <source>
        <dbReference type="EMBL" id="GFJ85333.1"/>
    </source>
</evidence>
<accession>A0A6V8KJG1</accession>
<protein>
    <recommendedName>
        <fullName evidence="5">HTH arsR-type domain-containing protein</fullName>
    </recommendedName>
</protein>
<feature type="region of interest" description="Disordered" evidence="4">
    <location>
        <begin position="102"/>
        <end position="160"/>
    </location>
</feature>
<dbReference type="NCBIfam" id="NF033788">
    <property type="entry name" value="HTH_metalloreg"/>
    <property type="match status" value="1"/>
</dbReference>
<name>A0A6V8KJG1_9ACTN</name>
<dbReference type="GO" id="GO:0003700">
    <property type="term" value="F:DNA-binding transcription factor activity"/>
    <property type="evidence" value="ECO:0007669"/>
    <property type="project" value="InterPro"/>
</dbReference>
<feature type="compositionally biased region" description="Polar residues" evidence="4">
    <location>
        <begin position="116"/>
        <end position="127"/>
    </location>
</feature>
<evidence type="ECO:0000256" key="4">
    <source>
        <dbReference type="SAM" id="MobiDB-lite"/>
    </source>
</evidence>
<gene>
    <name evidence="6" type="ORF">Phou_095130</name>
</gene>
<dbReference type="InterPro" id="IPR036390">
    <property type="entry name" value="WH_DNA-bd_sf"/>
</dbReference>
<reference evidence="6 7" key="2">
    <citation type="submission" date="2020-03" db="EMBL/GenBank/DDBJ databases">
        <authorList>
            <person name="Ichikawa N."/>
            <person name="Kimura A."/>
            <person name="Kitahashi Y."/>
            <person name="Uohara A."/>
        </authorList>
    </citation>
    <scope>NUCLEOTIDE SEQUENCE [LARGE SCALE GENOMIC DNA]</scope>
    <source>
        <strain evidence="6 7">NBRC 108639</strain>
    </source>
</reference>
<dbReference type="InterPro" id="IPR001845">
    <property type="entry name" value="HTH_ArsR_DNA-bd_dom"/>
</dbReference>
<dbReference type="Proteomes" id="UP000482800">
    <property type="component" value="Unassembled WGS sequence"/>
</dbReference>
<dbReference type="PRINTS" id="PR00778">
    <property type="entry name" value="HTHARSR"/>
</dbReference>